<dbReference type="AlphaFoldDB" id="A0A5A7NUF7"/>
<evidence type="ECO:0000313" key="5">
    <source>
        <dbReference type="EMBL" id="GER23421.1"/>
    </source>
</evidence>
<name>A0A5A7NUF7_9MICC</name>
<dbReference type="InterPro" id="IPR036390">
    <property type="entry name" value="WH_DNA-bd_sf"/>
</dbReference>
<evidence type="ECO:0000256" key="1">
    <source>
        <dbReference type="ARBA" id="ARBA00023015"/>
    </source>
</evidence>
<proteinExistence type="predicted"/>
<keyword evidence="6" id="KW-1185">Reference proteome</keyword>
<organism evidence="5 6">
    <name type="scientific">Zafaria cholistanensis</name>
    <dbReference type="NCBI Taxonomy" id="1682741"/>
    <lineage>
        <taxon>Bacteria</taxon>
        <taxon>Bacillati</taxon>
        <taxon>Actinomycetota</taxon>
        <taxon>Actinomycetes</taxon>
        <taxon>Micrococcales</taxon>
        <taxon>Micrococcaceae</taxon>
        <taxon>Zafaria</taxon>
    </lineage>
</organism>
<dbReference type="GO" id="GO:0003700">
    <property type="term" value="F:DNA-binding transcription factor activity"/>
    <property type="evidence" value="ECO:0007669"/>
    <property type="project" value="InterPro"/>
</dbReference>
<keyword evidence="3" id="KW-0804">Transcription</keyword>
<dbReference type="Pfam" id="PF00392">
    <property type="entry name" value="GntR"/>
    <property type="match status" value="1"/>
</dbReference>
<dbReference type="Proteomes" id="UP000325307">
    <property type="component" value="Unassembled WGS sequence"/>
</dbReference>
<keyword evidence="2" id="KW-0238">DNA-binding</keyword>
<dbReference type="SMART" id="SM00345">
    <property type="entry name" value="HTH_GNTR"/>
    <property type="match status" value="1"/>
</dbReference>
<dbReference type="SUPFAM" id="SSF46785">
    <property type="entry name" value="Winged helix' DNA-binding domain"/>
    <property type="match status" value="1"/>
</dbReference>
<comment type="caution">
    <text evidence="5">The sequence shown here is derived from an EMBL/GenBank/DDBJ whole genome shotgun (WGS) entry which is preliminary data.</text>
</comment>
<dbReference type="PANTHER" id="PTHR38445:SF9">
    <property type="entry name" value="HTH-TYPE TRANSCRIPTIONAL REPRESSOR YTRA"/>
    <property type="match status" value="1"/>
</dbReference>
<dbReference type="OrthoDB" id="4307011at2"/>
<dbReference type="CDD" id="cd07377">
    <property type="entry name" value="WHTH_GntR"/>
    <property type="match status" value="1"/>
</dbReference>
<evidence type="ECO:0000256" key="3">
    <source>
        <dbReference type="ARBA" id="ARBA00023163"/>
    </source>
</evidence>
<evidence type="ECO:0000256" key="2">
    <source>
        <dbReference type="ARBA" id="ARBA00023125"/>
    </source>
</evidence>
<dbReference type="Gene3D" id="1.10.10.10">
    <property type="entry name" value="Winged helix-like DNA-binding domain superfamily/Winged helix DNA-binding domain"/>
    <property type="match status" value="1"/>
</dbReference>
<feature type="domain" description="HTH gntR-type" evidence="4">
    <location>
        <begin position="17"/>
        <end position="85"/>
    </location>
</feature>
<reference evidence="5 6" key="1">
    <citation type="submission" date="2019-09" db="EMBL/GenBank/DDBJ databases">
        <title>Arthrobacter zafarii sp. nov., a moderately thermotolerant and halotolerant actinobacterium isolated from Cholistan desert soil of Pakistan.</title>
        <authorList>
            <person name="Amin A."/>
            <person name="Ahmed I."/>
            <person name="Khalid N."/>
            <person name="Schumann P."/>
            <person name="Busse H.J."/>
            <person name="Khan I.U."/>
            <person name="Li S."/>
            <person name="Li W.J."/>
        </authorList>
    </citation>
    <scope>NUCLEOTIDE SEQUENCE [LARGE SCALE GENOMIC DNA]</scope>
    <source>
        <strain evidence="5 6">NCCP-1664</strain>
    </source>
</reference>
<dbReference type="InterPro" id="IPR036388">
    <property type="entry name" value="WH-like_DNA-bd_sf"/>
</dbReference>
<accession>A0A5A7NUF7</accession>
<gene>
    <name evidence="5" type="ORF">NCCP1664_19170</name>
</gene>
<dbReference type="PROSITE" id="PS50949">
    <property type="entry name" value="HTH_GNTR"/>
    <property type="match status" value="1"/>
</dbReference>
<dbReference type="PANTHER" id="PTHR38445">
    <property type="entry name" value="HTH-TYPE TRANSCRIPTIONAL REPRESSOR YTRA"/>
    <property type="match status" value="1"/>
</dbReference>
<dbReference type="GO" id="GO:0003677">
    <property type="term" value="F:DNA binding"/>
    <property type="evidence" value="ECO:0007669"/>
    <property type="project" value="UniProtKB-KW"/>
</dbReference>
<protein>
    <submittedName>
        <fullName evidence="5">GntR family transcriptional regulator</fullName>
    </submittedName>
</protein>
<evidence type="ECO:0000313" key="6">
    <source>
        <dbReference type="Proteomes" id="UP000325307"/>
    </source>
</evidence>
<dbReference type="InterPro" id="IPR000524">
    <property type="entry name" value="Tscrpt_reg_HTH_GntR"/>
</dbReference>
<evidence type="ECO:0000259" key="4">
    <source>
        <dbReference type="PROSITE" id="PS50949"/>
    </source>
</evidence>
<sequence length="125" mass="13398">MDPEVLAFVTVRPEDPRAPYDQIRHQILDAIADGTLLPGTRLTPVRALAGHLGVAVNTVARAYRELEHAGAVSTRGRNGTVVEASRDDAGRHLGEAAAAFAAEAARWGIDEEAALDYVRAAFRAR</sequence>
<dbReference type="RefSeq" id="WP_149957018.1">
    <property type="nucleotide sequence ID" value="NZ_BKDJ01000009.1"/>
</dbReference>
<dbReference type="EMBL" id="BKDJ01000009">
    <property type="protein sequence ID" value="GER23421.1"/>
    <property type="molecule type" value="Genomic_DNA"/>
</dbReference>
<keyword evidence="1" id="KW-0805">Transcription regulation</keyword>